<dbReference type="RefSeq" id="WP_346785287.1">
    <property type="nucleotide sequence ID" value="NZ_JBDLBR010000003.1"/>
</dbReference>
<organism evidence="1 2">
    <name type="scientific">Aurantiacibacter flavus</name>
    <dbReference type="NCBI Taxonomy" id="3145232"/>
    <lineage>
        <taxon>Bacteria</taxon>
        <taxon>Pseudomonadati</taxon>
        <taxon>Pseudomonadota</taxon>
        <taxon>Alphaproteobacteria</taxon>
        <taxon>Sphingomonadales</taxon>
        <taxon>Erythrobacteraceae</taxon>
        <taxon>Aurantiacibacter</taxon>
    </lineage>
</organism>
<comment type="caution">
    <text evidence="1">The sequence shown here is derived from an EMBL/GenBank/DDBJ whole genome shotgun (WGS) entry which is preliminary data.</text>
</comment>
<proteinExistence type="predicted"/>
<name>A0ABV0CYR6_9SPHN</name>
<protein>
    <submittedName>
        <fullName evidence="1">Uncharacterized protein</fullName>
    </submittedName>
</protein>
<keyword evidence="2" id="KW-1185">Reference proteome</keyword>
<sequence>MSDFAGCRLDRLEPGAHFLVSAMREWVIGAQSRRCVCATIDRAFTAYRVEQVAASFHRMMRTISGHAQTSIYFGQRDRETITAHEALLLEALAHSQAHNGEGEESVRRLASHLVHAPMAPTLAEQIYRISRSLDCSGHKVGVRAPGMAEGTLRGIVQQALSGLPLSLRSALWGASDQGPVSRDV</sequence>
<evidence type="ECO:0000313" key="1">
    <source>
        <dbReference type="EMBL" id="MEN7537846.1"/>
    </source>
</evidence>
<dbReference type="EMBL" id="JBDLBR010000003">
    <property type="protein sequence ID" value="MEN7537846.1"/>
    <property type="molecule type" value="Genomic_DNA"/>
</dbReference>
<accession>A0ABV0CYR6</accession>
<reference evidence="1 2" key="1">
    <citation type="submission" date="2024-05" db="EMBL/GenBank/DDBJ databases">
        <authorList>
            <person name="Park S."/>
        </authorList>
    </citation>
    <scope>NUCLEOTIDE SEQUENCE [LARGE SCALE GENOMIC DNA]</scope>
    <source>
        <strain evidence="1 2">DGU5</strain>
    </source>
</reference>
<dbReference type="Proteomes" id="UP001484535">
    <property type="component" value="Unassembled WGS sequence"/>
</dbReference>
<evidence type="ECO:0000313" key="2">
    <source>
        <dbReference type="Proteomes" id="UP001484535"/>
    </source>
</evidence>
<gene>
    <name evidence="1" type="ORF">ABDJ38_11735</name>
</gene>